<feature type="compositionally biased region" description="Polar residues" evidence="2">
    <location>
        <begin position="95"/>
        <end position="113"/>
    </location>
</feature>
<sequence>MASRIAALKALYESKVPDASDTYMEQSLASFQHENATLSLDSSGSMEMHVPETDRATSLFSSVDESVSSTKDERSTSADAIVAESSATPRKPSMPQESATPTAKRTDTPTHTLPSDEGSFWDMEESLSASLRTGHFGQDPAAALDDDEEERPVDRSVSGEWGVQEMKRRTAAGISMKSTREKIDQLTAERDDLKIEVDFHRRNMSPDDVGAEVISLRQEKLGYVRRLQKLNELVKGQDQALKAVNKQVKGWEHKLQDYDALQEQLHALTSEIAALRAQEPSAALAELEARHRAERETWEEQLVGQTDLDRDTLVQDLRADLQDAEREIVFLRRGAASSPALDLQREVDEQHESIGALQDALAAERLLVAEKEGEVDRLNRLHEESQAALAMLQHQVRDELHETQRGAQRAQLDLAHVQEERDHLALALDRHVERRRELEELNARLNEKLVQVVTDLKEEEVAREQVDTDWSQRYDTSEARTQRTLHTKNDLIESLEQQLVQVRGEQQRQERELSEARRALQANTSHGRELDAERAEHAKEQRHAAQLAQELATFQAELARKDERCEDAEEENARLSSETAQLAKALQAETRTRLSAQERLEHTEKALEEARHDLTIVRARRDELDARKPATNEAQARAKLAERNALLSTVYDSLVKALNGTPSTLAVRKRAEDDAGFSADARLVGTHFAQFHDRLKQQIRHLSTIQTGFTHRAKSLEREQLEQLTNLRREQEHRFGQMERVERSIKAAAEKQAQWRKRMLDNENELGTLQRANASLQSQLARLRDGASVQAPSDSPARWSVRLRELESRVREADERVKRERLGAKERAARDDARIRYLQALLNRLHTPPAP</sequence>
<accession>A0A2N1J7F5</accession>
<feature type="compositionally biased region" description="Low complexity" evidence="2">
    <location>
        <begin position="57"/>
        <end position="69"/>
    </location>
</feature>
<feature type="coiled-coil region" evidence="1">
    <location>
        <begin position="176"/>
        <end position="203"/>
    </location>
</feature>
<feature type="coiled-coil region" evidence="1">
    <location>
        <begin position="227"/>
        <end position="278"/>
    </location>
</feature>
<feature type="compositionally biased region" description="Basic and acidic residues" evidence="2">
    <location>
        <begin position="526"/>
        <end position="543"/>
    </location>
</feature>
<keyword evidence="1" id="KW-0175">Coiled coil</keyword>
<dbReference type="AlphaFoldDB" id="A0A2N1J7F5"/>
<organism evidence="3 4">
    <name type="scientific">Malassezia vespertilionis</name>
    <dbReference type="NCBI Taxonomy" id="2020962"/>
    <lineage>
        <taxon>Eukaryota</taxon>
        <taxon>Fungi</taxon>
        <taxon>Dikarya</taxon>
        <taxon>Basidiomycota</taxon>
        <taxon>Ustilaginomycotina</taxon>
        <taxon>Malasseziomycetes</taxon>
        <taxon>Malasseziales</taxon>
        <taxon>Malasseziaceae</taxon>
        <taxon>Malassezia</taxon>
    </lineage>
</organism>
<feature type="compositionally biased region" description="Basic and acidic residues" evidence="2">
    <location>
        <begin position="506"/>
        <end position="518"/>
    </location>
</feature>
<evidence type="ECO:0000256" key="1">
    <source>
        <dbReference type="SAM" id="Coils"/>
    </source>
</evidence>
<dbReference type="Proteomes" id="UP000232875">
    <property type="component" value="Unassembled WGS sequence"/>
</dbReference>
<dbReference type="STRING" id="2020962.A0A2N1J7F5"/>
<feature type="coiled-coil region" evidence="1">
    <location>
        <begin position="368"/>
        <end position="455"/>
    </location>
</feature>
<feature type="region of interest" description="Disordered" evidence="2">
    <location>
        <begin position="39"/>
        <end position="120"/>
    </location>
</feature>
<dbReference type="EMBL" id="KZ454995">
    <property type="protein sequence ID" value="PKI82493.1"/>
    <property type="molecule type" value="Genomic_DNA"/>
</dbReference>
<evidence type="ECO:0000313" key="4">
    <source>
        <dbReference type="Proteomes" id="UP000232875"/>
    </source>
</evidence>
<reference evidence="3 4" key="1">
    <citation type="submission" date="2017-10" db="EMBL/GenBank/DDBJ databases">
        <title>A novel species of cold-tolerant Malassezia isolated from bats.</title>
        <authorList>
            <person name="Lorch J.M."/>
            <person name="Palmer J.M."/>
            <person name="Vanderwolf K.J."/>
            <person name="Schmidt K.Z."/>
            <person name="Verant M.L."/>
            <person name="Weller T.J."/>
            <person name="Blehert D.S."/>
        </authorList>
    </citation>
    <scope>NUCLEOTIDE SEQUENCE [LARGE SCALE GENOMIC DNA]</scope>
    <source>
        <strain evidence="3 4">NWHC:44797-103</strain>
    </source>
</reference>
<protein>
    <submittedName>
        <fullName evidence="3">Uncharacterized protein</fullName>
    </submittedName>
</protein>
<feature type="coiled-coil region" evidence="1">
    <location>
        <begin position="714"/>
        <end position="758"/>
    </location>
</feature>
<name>A0A2N1J7F5_9BASI</name>
<feature type="region of interest" description="Disordered" evidence="2">
    <location>
        <begin position="506"/>
        <end position="546"/>
    </location>
</feature>
<dbReference type="OrthoDB" id="10255000at2759"/>
<feature type="region of interest" description="Disordered" evidence="2">
    <location>
        <begin position="135"/>
        <end position="158"/>
    </location>
</feature>
<keyword evidence="4" id="KW-1185">Reference proteome</keyword>
<proteinExistence type="predicted"/>
<gene>
    <name evidence="3" type="ORF">MVES_003668</name>
</gene>
<evidence type="ECO:0000313" key="3">
    <source>
        <dbReference type="EMBL" id="PKI82493.1"/>
    </source>
</evidence>
<evidence type="ECO:0000256" key="2">
    <source>
        <dbReference type="SAM" id="MobiDB-lite"/>
    </source>
</evidence>